<keyword evidence="2" id="KW-1185">Reference proteome</keyword>
<accession>A0A1M5B839</accession>
<reference evidence="1 2" key="1">
    <citation type="submission" date="2016-11" db="EMBL/GenBank/DDBJ databases">
        <authorList>
            <person name="Jaros S."/>
            <person name="Januszkiewicz K."/>
            <person name="Wedrychowicz H."/>
        </authorList>
    </citation>
    <scope>NUCLEOTIDE SEQUENCE [LARGE SCALE GENOMIC DNA]</scope>
    <source>
        <strain evidence="1 2">DSM 44666</strain>
    </source>
</reference>
<dbReference type="Proteomes" id="UP000184476">
    <property type="component" value="Unassembled WGS sequence"/>
</dbReference>
<organism evidence="1 2">
    <name type="scientific">Seinonella peptonophila</name>
    <dbReference type="NCBI Taxonomy" id="112248"/>
    <lineage>
        <taxon>Bacteria</taxon>
        <taxon>Bacillati</taxon>
        <taxon>Bacillota</taxon>
        <taxon>Bacilli</taxon>
        <taxon>Bacillales</taxon>
        <taxon>Thermoactinomycetaceae</taxon>
        <taxon>Seinonella</taxon>
    </lineage>
</organism>
<evidence type="ECO:0000313" key="2">
    <source>
        <dbReference type="Proteomes" id="UP000184476"/>
    </source>
</evidence>
<dbReference type="AlphaFoldDB" id="A0A1M5B839"/>
<evidence type="ECO:0000313" key="1">
    <source>
        <dbReference type="EMBL" id="SHF38649.1"/>
    </source>
</evidence>
<name>A0A1M5B839_9BACL</name>
<gene>
    <name evidence="1" type="ORF">SAMN05444392_11931</name>
</gene>
<proteinExistence type="predicted"/>
<dbReference type="EMBL" id="FQVL01000019">
    <property type="protein sequence ID" value="SHF38649.1"/>
    <property type="molecule type" value="Genomic_DNA"/>
</dbReference>
<sequence>MKYYQFELSVDIDYLKSVAGTMHLVLNLNFCGEEIYEDLYCVRHENDEFTWVFVEGCEEFEGSHWLIAQCSETNRDELNYYHLQRW</sequence>
<protein>
    <submittedName>
        <fullName evidence="1">Uncharacterized protein</fullName>
    </submittedName>
</protein>